<gene>
    <name evidence="2" type="ORF">SEPMUDRAFT_129866</name>
</gene>
<dbReference type="Proteomes" id="UP000016931">
    <property type="component" value="Unassembled WGS sequence"/>
</dbReference>
<dbReference type="PANTHER" id="PTHR38248:SF2">
    <property type="entry name" value="FUNK1 11"/>
    <property type="match status" value="1"/>
</dbReference>
<dbReference type="EMBL" id="KB456260">
    <property type="protein sequence ID" value="EMF17032.1"/>
    <property type="molecule type" value="Genomic_DNA"/>
</dbReference>
<proteinExistence type="predicted"/>
<evidence type="ECO:0000313" key="3">
    <source>
        <dbReference type="Proteomes" id="UP000016931"/>
    </source>
</evidence>
<sequence>MEISEQGEWMLLETARAKNVKSEPYIQVLDDSHGMEKHERDRAALQRSPAELSEDNQKLGFDDLTLNCVVTSPLGQALDTFDTPKQMLTVLRDVIHAFAIVVPGRRHPPSGRQPAEHRDQGFIAIGILNGHNHTCRHGLESVFYVFLWIAICHDGQDSMRIPDGSQLHKWNGHGMVRDAEKQARGHAPGVFLDFCGERV</sequence>
<keyword evidence="3" id="KW-1185">Reference proteome</keyword>
<dbReference type="STRING" id="692275.N1QL69"/>
<dbReference type="HOGENOM" id="CLU_1372962_0_0_1"/>
<accession>N1QL69</accession>
<dbReference type="PANTHER" id="PTHR38248">
    <property type="entry name" value="FUNK1 6"/>
    <property type="match status" value="1"/>
</dbReference>
<dbReference type="GeneID" id="27899453"/>
<evidence type="ECO:0000259" key="1">
    <source>
        <dbReference type="Pfam" id="PF17667"/>
    </source>
</evidence>
<dbReference type="InterPro" id="IPR040976">
    <property type="entry name" value="Pkinase_fungal"/>
</dbReference>
<name>N1QL69_SPHMS</name>
<dbReference type="Pfam" id="PF17667">
    <property type="entry name" value="Pkinase_fungal"/>
    <property type="match status" value="2"/>
</dbReference>
<dbReference type="OrthoDB" id="5584477at2759"/>
<dbReference type="AlphaFoldDB" id="N1QL69"/>
<organism evidence="2 3">
    <name type="scientific">Sphaerulina musiva (strain SO2202)</name>
    <name type="common">Poplar stem canker fungus</name>
    <name type="synonym">Septoria musiva</name>
    <dbReference type="NCBI Taxonomy" id="692275"/>
    <lineage>
        <taxon>Eukaryota</taxon>
        <taxon>Fungi</taxon>
        <taxon>Dikarya</taxon>
        <taxon>Ascomycota</taxon>
        <taxon>Pezizomycotina</taxon>
        <taxon>Dothideomycetes</taxon>
        <taxon>Dothideomycetidae</taxon>
        <taxon>Mycosphaerellales</taxon>
        <taxon>Mycosphaerellaceae</taxon>
        <taxon>Sphaerulina</taxon>
    </lineage>
</organism>
<dbReference type="eggNOG" id="ENOG502SJ22">
    <property type="taxonomic scope" value="Eukaryota"/>
</dbReference>
<feature type="domain" description="Fungal-type protein kinase" evidence="1">
    <location>
        <begin position="39"/>
        <end position="99"/>
    </location>
</feature>
<dbReference type="RefSeq" id="XP_016765153.1">
    <property type="nucleotide sequence ID" value="XM_016902316.1"/>
</dbReference>
<reference evidence="2 3" key="1">
    <citation type="journal article" date="2012" name="PLoS Pathog.">
        <title>Diverse lifestyles and strategies of plant pathogenesis encoded in the genomes of eighteen Dothideomycetes fungi.</title>
        <authorList>
            <person name="Ohm R.A."/>
            <person name="Feau N."/>
            <person name="Henrissat B."/>
            <person name="Schoch C.L."/>
            <person name="Horwitz B.A."/>
            <person name="Barry K.W."/>
            <person name="Condon B.J."/>
            <person name="Copeland A.C."/>
            <person name="Dhillon B."/>
            <person name="Glaser F."/>
            <person name="Hesse C.N."/>
            <person name="Kosti I."/>
            <person name="LaButti K."/>
            <person name="Lindquist E.A."/>
            <person name="Lucas S."/>
            <person name="Salamov A.A."/>
            <person name="Bradshaw R.E."/>
            <person name="Ciuffetti L."/>
            <person name="Hamelin R.C."/>
            <person name="Kema G.H.J."/>
            <person name="Lawrence C."/>
            <person name="Scott J.A."/>
            <person name="Spatafora J.W."/>
            <person name="Turgeon B.G."/>
            <person name="de Wit P.J.G.M."/>
            <person name="Zhong S."/>
            <person name="Goodwin S.B."/>
            <person name="Grigoriev I.V."/>
        </authorList>
    </citation>
    <scope>NUCLEOTIDE SEQUENCE [LARGE SCALE GENOMIC DNA]</scope>
    <source>
        <strain evidence="2 3">SO2202</strain>
    </source>
</reference>
<feature type="domain" description="Fungal-type protein kinase" evidence="1">
    <location>
        <begin position="122"/>
        <end position="149"/>
    </location>
</feature>
<protein>
    <recommendedName>
        <fullName evidence="1">Fungal-type protein kinase domain-containing protein</fullName>
    </recommendedName>
</protein>
<evidence type="ECO:0000313" key="2">
    <source>
        <dbReference type="EMBL" id="EMF17032.1"/>
    </source>
</evidence>